<reference evidence="1" key="1">
    <citation type="submission" date="2021-02" db="EMBL/GenBank/DDBJ databases">
        <authorList>
            <person name="Nowell W R."/>
        </authorList>
    </citation>
    <scope>NUCLEOTIDE SEQUENCE</scope>
</reference>
<proteinExistence type="predicted"/>
<gene>
    <name evidence="1" type="ORF">RFH988_LOCUS30844</name>
</gene>
<protein>
    <submittedName>
        <fullName evidence="1">Uncharacterized protein</fullName>
    </submittedName>
</protein>
<dbReference type="AlphaFoldDB" id="A0A815F8A7"/>
<sequence length="338" mass="39856">NLQQITCENYQLYIGPEEELVARFLKAYENRTIDRVAVTTADGVEHPVQFDPISDADECRYYIYNCINNYAPDLPRNKIYELSFTKFLYRRIRFFIGSYYCWNDNVNRLGSIAMKQMIDEAQSLTQISFENNHYPRVYLVYDPNFSLHILHADWNCVPYDLKQLFNNRDPLTTPDYINKDYFAECLAWLIDIPYDSFIDIMNEQKFILTENFAYKLFHVHERKLTKLGLIIEGDTGVGKTFLLKFYSLLLNAKTISDKSEDSIIPRIVQNVSLWLRTIIIEMVETQPILLNLFLKQFRNLLLNHDNNHHIQDNINQQEIEAPEGQEEATNTKENEDST</sequence>
<evidence type="ECO:0000313" key="1">
    <source>
        <dbReference type="EMBL" id="CAF1322877.1"/>
    </source>
</evidence>
<comment type="caution">
    <text evidence="1">The sequence shown here is derived from an EMBL/GenBank/DDBJ whole genome shotgun (WGS) entry which is preliminary data.</text>
</comment>
<evidence type="ECO:0000313" key="2">
    <source>
        <dbReference type="Proteomes" id="UP000663882"/>
    </source>
</evidence>
<feature type="non-terminal residue" evidence="1">
    <location>
        <position position="338"/>
    </location>
</feature>
<dbReference type="Proteomes" id="UP000663882">
    <property type="component" value="Unassembled WGS sequence"/>
</dbReference>
<organism evidence="1 2">
    <name type="scientific">Rotaria sordida</name>
    <dbReference type="NCBI Taxonomy" id="392033"/>
    <lineage>
        <taxon>Eukaryota</taxon>
        <taxon>Metazoa</taxon>
        <taxon>Spiralia</taxon>
        <taxon>Gnathifera</taxon>
        <taxon>Rotifera</taxon>
        <taxon>Eurotatoria</taxon>
        <taxon>Bdelloidea</taxon>
        <taxon>Philodinida</taxon>
        <taxon>Philodinidae</taxon>
        <taxon>Rotaria</taxon>
    </lineage>
</organism>
<name>A0A815F8A7_9BILA</name>
<accession>A0A815F8A7</accession>
<dbReference type="OrthoDB" id="422220at2759"/>
<dbReference type="EMBL" id="CAJNOO010003177">
    <property type="protein sequence ID" value="CAF1322877.1"/>
    <property type="molecule type" value="Genomic_DNA"/>
</dbReference>